<feature type="domain" description="C2H2-type" evidence="9">
    <location>
        <begin position="21"/>
        <end position="49"/>
    </location>
</feature>
<dbReference type="InterPro" id="IPR013087">
    <property type="entry name" value="Znf_C2H2_type"/>
</dbReference>
<organism evidence="10 11">
    <name type="scientific">Saccoglossus kowalevskii</name>
    <name type="common">Acorn worm</name>
    <dbReference type="NCBI Taxonomy" id="10224"/>
    <lineage>
        <taxon>Eukaryota</taxon>
        <taxon>Metazoa</taxon>
        <taxon>Hemichordata</taxon>
        <taxon>Enteropneusta</taxon>
        <taxon>Harrimaniidae</taxon>
        <taxon>Saccoglossus</taxon>
    </lineage>
</organism>
<keyword evidence="7" id="KW-0539">Nucleus</keyword>
<keyword evidence="3" id="KW-0677">Repeat</keyword>
<dbReference type="PROSITE" id="PS50157">
    <property type="entry name" value="ZINC_FINGER_C2H2_2"/>
    <property type="match status" value="2"/>
</dbReference>
<dbReference type="GeneID" id="102804716"/>
<keyword evidence="2" id="KW-0479">Metal-binding</keyword>
<dbReference type="SUPFAM" id="SSF57667">
    <property type="entry name" value="beta-beta-alpha zinc fingers"/>
    <property type="match status" value="1"/>
</dbReference>
<keyword evidence="4 8" id="KW-0863">Zinc-finger</keyword>
<accession>A0ABM0MPC3</accession>
<proteinExistence type="predicted"/>
<feature type="domain" description="C2H2-type" evidence="9">
    <location>
        <begin position="50"/>
        <end position="77"/>
    </location>
</feature>
<protein>
    <submittedName>
        <fullName evidence="11">Zinc finger protein 710-like</fullName>
    </submittedName>
</protein>
<reference evidence="11" key="1">
    <citation type="submission" date="2025-08" db="UniProtKB">
        <authorList>
            <consortium name="RefSeq"/>
        </authorList>
    </citation>
    <scope>IDENTIFICATION</scope>
    <source>
        <tissue evidence="11">Testes</tissue>
    </source>
</reference>
<evidence type="ECO:0000259" key="9">
    <source>
        <dbReference type="PROSITE" id="PS50157"/>
    </source>
</evidence>
<evidence type="ECO:0000256" key="3">
    <source>
        <dbReference type="ARBA" id="ARBA00022737"/>
    </source>
</evidence>
<dbReference type="InterPro" id="IPR050589">
    <property type="entry name" value="Ikaros_C2H2-ZF"/>
</dbReference>
<evidence type="ECO:0000256" key="4">
    <source>
        <dbReference type="ARBA" id="ARBA00022771"/>
    </source>
</evidence>
<evidence type="ECO:0000256" key="6">
    <source>
        <dbReference type="ARBA" id="ARBA00023125"/>
    </source>
</evidence>
<sequence>MSFSQSRYLQQHMTTHADNKHQCQLCKQSFSQTSYLKWDTILRHTSNTPFHCQKCRKSFCVSSKLIQQDVQHDTNKTFVFQHPECHYTPTSKVLTVIVLTDLADNTSRDARFDPKEH</sequence>
<keyword evidence="5" id="KW-0862">Zinc</keyword>
<dbReference type="RefSeq" id="XP_006821864.1">
    <property type="nucleotide sequence ID" value="XM_006821801.1"/>
</dbReference>
<evidence type="ECO:0000313" key="11">
    <source>
        <dbReference type="RefSeq" id="XP_006821864.1"/>
    </source>
</evidence>
<evidence type="ECO:0000256" key="8">
    <source>
        <dbReference type="PROSITE-ProRule" id="PRU00042"/>
    </source>
</evidence>
<evidence type="ECO:0000256" key="1">
    <source>
        <dbReference type="ARBA" id="ARBA00004123"/>
    </source>
</evidence>
<evidence type="ECO:0000313" key="10">
    <source>
        <dbReference type="Proteomes" id="UP000694865"/>
    </source>
</evidence>
<dbReference type="Gene3D" id="3.30.160.60">
    <property type="entry name" value="Classic Zinc Finger"/>
    <property type="match status" value="1"/>
</dbReference>
<comment type="subcellular location">
    <subcellularLocation>
        <location evidence="1">Nucleus</location>
    </subcellularLocation>
</comment>
<evidence type="ECO:0000256" key="7">
    <source>
        <dbReference type="ARBA" id="ARBA00023242"/>
    </source>
</evidence>
<evidence type="ECO:0000256" key="2">
    <source>
        <dbReference type="ARBA" id="ARBA00022723"/>
    </source>
</evidence>
<dbReference type="Proteomes" id="UP000694865">
    <property type="component" value="Unplaced"/>
</dbReference>
<name>A0ABM0MPC3_SACKO</name>
<evidence type="ECO:0000256" key="5">
    <source>
        <dbReference type="ARBA" id="ARBA00022833"/>
    </source>
</evidence>
<dbReference type="InterPro" id="IPR036236">
    <property type="entry name" value="Znf_C2H2_sf"/>
</dbReference>
<dbReference type="PANTHER" id="PTHR24404">
    <property type="entry name" value="ZINC FINGER PROTEIN"/>
    <property type="match status" value="1"/>
</dbReference>
<keyword evidence="10" id="KW-1185">Reference proteome</keyword>
<gene>
    <name evidence="11" type="primary">LOC102804716</name>
</gene>
<keyword evidence="6" id="KW-0238">DNA-binding</keyword>